<evidence type="ECO:0000256" key="1">
    <source>
        <dbReference type="SAM" id="MobiDB-lite"/>
    </source>
</evidence>
<evidence type="ECO:0000313" key="2">
    <source>
        <dbReference type="EMBL" id="RPD64598.1"/>
    </source>
</evidence>
<feature type="compositionally biased region" description="Polar residues" evidence="1">
    <location>
        <begin position="82"/>
        <end position="91"/>
    </location>
</feature>
<feature type="region of interest" description="Disordered" evidence="1">
    <location>
        <begin position="82"/>
        <end position="102"/>
    </location>
</feature>
<name>A0A5C2SMS1_9APHY</name>
<dbReference type="Proteomes" id="UP000313359">
    <property type="component" value="Unassembled WGS sequence"/>
</dbReference>
<sequence>MPMQISGVCMPVFGRDLFPRPGGRSDALIPPPPRDACSSTEYTTTLVATPALRSRRLQCIAGLARLLLIEAILSASLPRLMNNHSPRQQQPRVEVSPKPTPAQRSLAPAAIRVALVLLTLHRLGNQEPILFSPRESFTVSLPPSLVSHPGCLECPAAASARHDFWSSPITRIFFAALASPQGGASLTYPVDNEQ</sequence>
<keyword evidence="3" id="KW-1185">Reference proteome</keyword>
<protein>
    <submittedName>
        <fullName evidence="2">Uncharacterized protein</fullName>
    </submittedName>
</protein>
<evidence type="ECO:0000313" key="3">
    <source>
        <dbReference type="Proteomes" id="UP000313359"/>
    </source>
</evidence>
<organism evidence="2 3">
    <name type="scientific">Lentinus tigrinus ALCF2SS1-6</name>
    <dbReference type="NCBI Taxonomy" id="1328759"/>
    <lineage>
        <taxon>Eukaryota</taxon>
        <taxon>Fungi</taxon>
        <taxon>Dikarya</taxon>
        <taxon>Basidiomycota</taxon>
        <taxon>Agaricomycotina</taxon>
        <taxon>Agaricomycetes</taxon>
        <taxon>Polyporales</taxon>
        <taxon>Polyporaceae</taxon>
        <taxon>Lentinus</taxon>
    </lineage>
</organism>
<dbReference type="AlphaFoldDB" id="A0A5C2SMS1"/>
<reference evidence="2" key="1">
    <citation type="journal article" date="2018" name="Genome Biol. Evol.">
        <title>Genomics and development of Lentinus tigrinus, a white-rot wood-decaying mushroom with dimorphic fruiting bodies.</title>
        <authorList>
            <person name="Wu B."/>
            <person name="Xu Z."/>
            <person name="Knudson A."/>
            <person name="Carlson A."/>
            <person name="Chen N."/>
            <person name="Kovaka S."/>
            <person name="LaButti K."/>
            <person name="Lipzen A."/>
            <person name="Pennachio C."/>
            <person name="Riley R."/>
            <person name="Schakwitz W."/>
            <person name="Umezawa K."/>
            <person name="Ohm R.A."/>
            <person name="Grigoriev I.V."/>
            <person name="Nagy L.G."/>
            <person name="Gibbons J."/>
            <person name="Hibbett D."/>
        </authorList>
    </citation>
    <scope>NUCLEOTIDE SEQUENCE [LARGE SCALE GENOMIC DNA]</scope>
    <source>
        <strain evidence="2">ALCF2SS1-6</strain>
    </source>
</reference>
<proteinExistence type="predicted"/>
<dbReference type="EMBL" id="ML122253">
    <property type="protein sequence ID" value="RPD64598.1"/>
    <property type="molecule type" value="Genomic_DNA"/>
</dbReference>
<gene>
    <name evidence="2" type="ORF">L227DRAFT_607255</name>
</gene>
<accession>A0A5C2SMS1</accession>